<keyword evidence="2" id="KW-1185">Reference proteome</keyword>
<reference evidence="1 2" key="2">
    <citation type="journal article" date="2022" name="Mol. Ecol. Resour.">
        <title>The genomes of chicory, endive, great burdock and yacon provide insights into Asteraceae paleo-polyploidization history and plant inulin production.</title>
        <authorList>
            <person name="Fan W."/>
            <person name="Wang S."/>
            <person name="Wang H."/>
            <person name="Wang A."/>
            <person name="Jiang F."/>
            <person name="Liu H."/>
            <person name="Zhao H."/>
            <person name="Xu D."/>
            <person name="Zhang Y."/>
        </authorList>
    </citation>
    <scope>NUCLEOTIDE SEQUENCE [LARGE SCALE GENOMIC DNA]</scope>
    <source>
        <strain evidence="2">cv. Punajuju</strain>
        <tissue evidence="1">Leaves</tissue>
    </source>
</reference>
<sequence>MNLGLCVDMDSMVLRQVPPATKYLRQEETSRCDRKVNEASPLTNSGEGSTANDEAFPIAGTDRFSKVIGFLCRQLHRETLEKANPNEASLVRGWQKMHMKNGKWCNQKAEDDDVSGIQLMQ</sequence>
<evidence type="ECO:0000313" key="2">
    <source>
        <dbReference type="Proteomes" id="UP001055811"/>
    </source>
</evidence>
<proteinExistence type="predicted"/>
<comment type="caution">
    <text evidence="1">The sequence shown here is derived from an EMBL/GenBank/DDBJ whole genome shotgun (WGS) entry which is preliminary data.</text>
</comment>
<dbReference type="Proteomes" id="UP001055811">
    <property type="component" value="Linkage Group LG02"/>
</dbReference>
<organism evidence="1 2">
    <name type="scientific">Cichorium intybus</name>
    <name type="common">Chicory</name>
    <dbReference type="NCBI Taxonomy" id="13427"/>
    <lineage>
        <taxon>Eukaryota</taxon>
        <taxon>Viridiplantae</taxon>
        <taxon>Streptophyta</taxon>
        <taxon>Embryophyta</taxon>
        <taxon>Tracheophyta</taxon>
        <taxon>Spermatophyta</taxon>
        <taxon>Magnoliopsida</taxon>
        <taxon>eudicotyledons</taxon>
        <taxon>Gunneridae</taxon>
        <taxon>Pentapetalae</taxon>
        <taxon>asterids</taxon>
        <taxon>campanulids</taxon>
        <taxon>Asterales</taxon>
        <taxon>Asteraceae</taxon>
        <taxon>Cichorioideae</taxon>
        <taxon>Cichorieae</taxon>
        <taxon>Cichoriinae</taxon>
        <taxon>Cichorium</taxon>
    </lineage>
</organism>
<evidence type="ECO:0000313" key="1">
    <source>
        <dbReference type="EMBL" id="KAI3781368.1"/>
    </source>
</evidence>
<protein>
    <submittedName>
        <fullName evidence="1">Uncharacterized protein</fullName>
    </submittedName>
</protein>
<dbReference type="EMBL" id="CM042010">
    <property type="protein sequence ID" value="KAI3781368.1"/>
    <property type="molecule type" value="Genomic_DNA"/>
</dbReference>
<gene>
    <name evidence="1" type="ORF">L2E82_11381</name>
</gene>
<name>A0ACB9GE88_CICIN</name>
<reference evidence="2" key="1">
    <citation type="journal article" date="2022" name="Mol. Ecol. Resour.">
        <title>The genomes of chicory, endive, great burdock and yacon provide insights into Asteraceae palaeo-polyploidization history and plant inulin production.</title>
        <authorList>
            <person name="Fan W."/>
            <person name="Wang S."/>
            <person name="Wang H."/>
            <person name="Wang A."/>
            <person name="Jiang F."/>
            <person name="Liu H."/>
            <person name="Zhao H."/>
            <person name="Xu D."/>
            <person name="Zhang Y."/>
        </authorList>
    </citation>
    <scope>NUCLEOTIDE SEQUENCE [LARGE SCALE GENOMIC DNA]</scope>
    <source>
        <strain evidence="2">cv. Punajuju</strain>
    </source>
</reference>
<accession>A0ACB9GE88</accession>